<comment type="caution">
    <text evidence="1">The sequence shown here is derived from an EMBL/GenBank/DDBJ whole genome shotgun (WGS) entry which is preliminary data.</text>
</comment>
<dbReference type="Proteomes" id="UP000003379">
    <property type="component" value="Unassembled WGS sequence"/>
</dbReference>
<protein>
    <recommendedName>
        <fullName evidence="3">Glycosyl transferase family 1 domain-containing protein</fullName>
    </recommendedName>
</protein>
<evidence type="ECO:0008006" key="3">
    <source>
        <dbReference type="Google" id="ProtNLM"/>
    </source>
</evidence>
<sequence>MKKNILIIFPLNPFFKTNEESYLLYIKNILEKNGHNVQICTIPISYNSIDSFWKQAYQWSLFDFSEEQYKDIDMVICTKWPSYYIKHPNKKLLIIEDINTIIDMLECDEDEKKALIMSNKKAIMSANYIYTSSKYISKKLESDMGVASKPLYFFNTDKSSKLNKNIDEKIIISIDNKVNYNKSLIDSIEDINVCSIIITTNKKDYNSLKQYCDIRGIENAKIKFFNMDNLEDIELLEESASMYFYGVDKFRNFYPIISSHKNSKPIICVRGDNGNEFIERLETEVIDNNHKDIRKAIENIIKYHNSIEENDIKNENDRIDINYKEIFD</sequence>
<name>G9XCE3_9FIRM</name>
<organism evidence="1 2">
    <name type="scientific">Peptoanaerobacter stomatis</name>
    <dbReference type="NCBI Taxonomy" id="796937"/>
    <lineage>
        <taxon>Bacteria</taxon>
        <taxon>Bacillati</taxon>
        <taxon>Bacillota</taxon>
        <taxon>Clostridia</taxon>
        <taxon>Peptostreptococcales</taxon>
        <taxon>Filifactoraceae</taxon>
        <taxon>Peptoanaerobacter</taxon>
    </lineage>
</organism>
<dbReference type="HOGENOM" id="CLU_846909_0_0_9"/>
<accession>G9XCE3</accession>
<dbReference type="STRING" id="796937.HMPREF9630_00682"/>
<evidence type="ECO:0000313" key="1">
    <source>
        <dbReference type="EMBL" id="EHL19336.1"/>
    </source>
</evidence>
<gene>
    <name evidence="1" type="ORF">HMPREF9628_01520</name>
</gene>
<dbReference type="RefSeq" id="WP_009529476.1">
    <property type="nucleotide sequence ID" value="NZ_JH414609.1"/>
</dbReference>
<dbReference type="EMBL" id="AFZG01000022">
    <property type="protein sequence ID" value="EHL19336.1"/>
    <property type="molecule type" value="Genomic_DNA"/>
</dbReference>
<evidence type="ECO:0000313" key="2">
    <source>
        <dbReference type="Proteomes" id="UP000003379"/>
    </source>
</evidence>
<proteinExistence type="predicted"/>
<dbReference type="AlphaFoldDB" id="G9XCE3"/>
<reference evidence="1 2" key="1">
    <citation type="submission" date="2011-08" db="EMBL/GenBank/DDBJ databases">
        <title>The Genome Sequence of Eubacteriaceae bacterium CM5.</title>
        <authorList>
            <consortium name="The Broad Institute Genome Sequencing Platform"/>
            <person name="Earl A."/>
            <person name="Ward D."/>
            <person name="Feldgarden M."/>
            <person name="Gevers D."/>
            <person name="Sizova M."/>
            <person name="Hazen A."/>
            <person name="Epstein S."/>
            <person name="Young S.K."/>
            <person name="Zeng Q."/>
            <person name="Gargeya S."/>
            <person name="Fitzgerald M."/>
            <person name="Haas B."/>
            <person name="Abouelleil A."/>
            <person name="Alvarado L."/>
            <person name="Arachchi H.M."/>
            <person name="Berlin A."/>
            <person name="Brown A."/>
            <person name="Chapman S.B."/>
            <person name="Chen Z."/>
            <person name="Dunbar C."/>
            <person name="Freedman E."/>
            <person name="Gearin G."/>
            <person name="Gellesch M."/>
            <person name="Goldberg J."/>
            <person name="Griggs A."/>
            <person name="Gujja S."/>
            <person name="Heiman D."/>
            <person name="Howarth C."/>
            <person name="Larson L."/>
            <person name="Lui A."/>
            <person name="MacDonald P.J.P."/>
            <person name="Montmayeur A."/>
            <person name="Murphy C."/>
            <person name="Neiman D."/>
            <person name="Pearson M."/>
            <person name="Priest M."/>
            <person name="Roberts A."/>
            <person name="Saif S."/>
            <person name="Shea T."/>
            <person name="Shenoy N."/>
            <person name="Sisk P."/>
            <person name="Stolte C."/>
            <person name="Sykes S."/>
            <person name="Wortman J."/>
            <person name="Nusbaum C."/>
            <person name="Birren B."/>
        </authorList>
    </citation>
    <scope>NUCLEOTIDE SEQUENCE [LARGE SCALE GENOMIC DNA]</scope>
    <source>
        <strain evidence="1 2">CM5</strain>
    </source>
</reference>